<sequence>MIKGTQADRVIEVLKRIPKRLRRLVEEVTLDMAASMNSTVQRCFPNAHRVIDRFHVQKLAFEAVQEIRIHHRWQALEEENTAMDQAKRQGHAYQPKILPNGDSCKQ</sequence>
<evidence type="ECO:0000313" key="3">
    <source>
        <dbReference type="EMBL" id="MVT09503.1"/>
    </source>
</evidence>
<dbReference type="Proteomes" id="UP000461730">
    <property type="component" value="Unassembled WGS sequence"/>
</dbReference>
<gene>
    <name evidence="3" type="ORF">GO493_14635</name>
</gene>
<comment type="caution">
    <text evidence="3">The sequence shown here is derived from an EMBL/GenBank/DDBJ whole genome shotgun (WGS) entry which is preliminary data.</text>
</comment>
<dbReference type="AlphaFoldDB" id="A0A7K1U567"/>
<protein>
    <recommendedName>
        <fullName evidence="2">Transposase IS204/IS1001/IS1096/IS1165 DDE domain-containing protein</fullName>
    </recommendedName>
</protein>
<reference evidence="3 4" key="1">
    <citation type="submission" date="2019-12" db="EMBL/GenBank/DDBJ databases">
        <title>Chitinophaga sp. strain ysch24 (GDMCC 1.1355), whole genome shotgun sequence.</title>
        <authorList>
            <person name="Zhang X."/>
        </authorList>
    </citation>
    <scope>NUCLEOTIDE SEQUENCE [LARGE SCALE GENOMIC DNA]</scope>
    <source>
        <strain evidence="4">ysch24</strain>
    </source>
</reference>
<proteinExistence type="predicted"/>
<keyword evidence="4" id="KW-1185">Reference proteome</keyword>
<feature type="domain" description="Transposase IS204/IS1001/IS1096/IS1165 DDE" evidence="2">
    <location>
        <begin position="3"/>
        <end position="86"/>
    </location>
</feature>
<dbReference type="PANTHER" id="PTHR33498">
    <property type="entry name" value="TRANSPOSASE FOR INSERTION SEQUENCE ELEMENT IS1557"/>
    <property type="match status" value="1"/>
</dbReference>
<dbReference type="EMBL" id="WRXN01000005">
    <property type="protein sequence ID" value="MVT09503.1"/>
    <property type="molecule type" value="Genomic_DNA"/>
</dbReference>
<accession>A0A7K1U567</accession>
<dbReference type="Pfam" id="PF01610">
    <property type="entry name" value="DDE_Tnp_ISL3"/>
    <property type="match status" value="1"/>
</dbReference>
<feature type="region of interest" description="Disordered" evidence="1">
    <location>
        <begin position="82"/>
        <end position="106"/>
    </location>
</feature>
<name>A0A7K1U567_9BACT</name>
<dbReference type="InterPro" id="IPR047951">
    <property type="entry name" value="Transpos_ISL3"/>
</dbReference>
<evidence type="ECO:0000313" key="4">
    <source>
        <dbReference type="Proteomes" id="UP000461730"/>
    </source>
</evidence>
<evidence type="ECO:0000256" key="1">
    <source>
        <dbReference type="SAM" id="MobiDB-lite"/>
    </source>
</evidence>
<dbReference type="RefSeq" id="WP_157306949.1">
    <property type="nucleotide sequence ID" value="NZ_WRXN01000005.1"/>
</dbReference>
<organism evidence="3 4">
    <name type="scientific">Chitinophaga tropicalis</name>
    <dbReference type="NCBI Taxonomy" id="2683588"/>
    <lineage>
        <taxon>Bacteria</taxon>
        <taxon>Pseudomonadati</taxon>
        <taxon>Bacteroidota</taxon>
        <taxon>Chitinophagia</taxon>
        <taxon>Chitinophagales</taxon>
        <taxon>Chitinophagaceae</taxon>
        <taxon>Chitinophaga</taxon>
    </lineage>
</organism>
<evidence type="ECO:0000259" key="2">
    <source>
        <dbReference type="Pfam" id="PF01610"/>
    </source>
</evidence>
<dbReference type="PANTHER" id="PTHR33498:SF1">
    <property type="entry name" value="TRANSPOSASE FOR INSERTION SEQUENCE ELEMENT IS1557"/>
    <property type="match status" value="1"/>
</dbReference>
<dbReference type="InterPro" id="IPR002560">
    <property type="entry name" value="Transposase_DDE"/>
</dbReference>